<evidence type="ECO:0000256" key="7">
    <source>
        <dbReference type="ARBA" id="ARBA00023033"/>
    </source>
</evidence>
<dbReference type="eggNOG" id="KOG0157">
    <property type="taxonomic scope" value="Eukaryota"/>
</dbReference>
<dbReference type="AlphaFoldDB" id="A3LZV9"/>
<dbReference type="InterPro" id="IPR002974">
    <property type="entry name" value="Cyt_P450_E_CYP52_ascomycetes"/>
</dbReference>
<evidence type="ECO:0000256" key="2">
    <source>
        <dbReference type="ARBA" id="ARBA00010617"/>
    </source>
</evidence>
<dbReference type="STRING" id="322104.A3LZV9"/>
<dbReference type="Pfam" id="PF00067">
    <property type="entry name" value="p450"/>
    <property type="match status" value="1"/>
</dbReference>
<reference evidence="9 10" key="1">
    <citation type="journal article" date="2007" name="Nat. Biotechnol.">
        <title>Genome sequence of the lignocellulose-bioconverting and xylose-fermenting yeast Pichia stipitis.</title>
        <authorList>
            <person name="Jeffries T.W."/>
            <person name="Grigoriev I.V."/>
            <person name="Grimwood J."/>
            <person name="Laplaza J.M."/>
            <person name="Aerts A."/>
            <person name="Salamov A."/>
            <person name="Schmutz J."/>
            <person name="Lindquist E."/>
            <person name="Dehal P."/>
            <person name="Shapiro H."/>
            <person name="Jin Y.S."/>
            <person name="Passoth V."/>
            <person name="Richardson P.M."/>
        </authorList>
    </citation>
    <scope>NUCLEOTIDE SEQUENCE [LARGE SCALE GENOMIC DNA]</scope>
    <source>
        <strain evidence="10">ATCC 58785 / CBS 6054 / NBRC 10063 / NRRL Y-11545</strain>
    </source>
</reference>
<keyword evidence="7" id="KW-0503">Monooxygenase</keyword>
<dbReference type="EMBL" id="CP000502">
    <property type="protein sequence ID" value="ABN68411.2"/>
    <property type="molecule type" value="Genomic_DNA"/>
</dbReference>
<dbReference type="PANTHER" id="PTHR24287:SF1">
    <property type="entry name" value="P450, PUTATIVE (EUROFUNG)-RELATED"/>
    <property type="match status" value="1"/>
</dbReference>
<evidence type="ECO:0000256" key="6">
    <source>
        <dbReference type="ARBA" id="ARBA00023004"/>
    </source>
</evidence>
<dbReference type="PRINTS" id="PR00385">
    <property type="entry name" value="P450"/>
</dbReference>
<dbReference type="PRINTS" id="PR00464">
    <property type="entry name" value="EP450II"/>
</dbReference>
<keyword evidence="5" id="KW-0560">Oxidoreductase</keyword>
<dbReference type="InParanoid" id="A3LZV9"/>
<dbReference type="GeneID" id="4841090"/>
<proteinExistence type="inferred from homology"/>
<dbReference type="Gene3D" id="1.10.630.10">
    <property type="entry name" value="Cytochrome P450"/>
    <property type="match status" value="1"/>
</dbReference>
<dbReference type="HOGENOM" id="CLU_001570_27_0_1"/>
<dbReference type="OMA" id="ANWKILF"/>
<evidence type="ECO:0000256" key="3">
    <source>
        <dbReference type="ARBA" id="ARBA00022617"/>
    </source>
</evidence>
<dbReference type="KEGG" id="pic:PICST_37142"/>
<dbReference type="InterPro" id="IPR002402">
    <property type="entry name" value="Cyt_P450_E_grp-II"/>
</dbReference>
<dbReference type="PANTHER" id="PTHR24287">
    <property type="entry name" value="P450, PUTATIVE (EUROFUNG)-RELATED"/>
    <property type="match status" value="1"/>
</dbReference>
<dbReference type="InterPro" id="IPR036396">
    <property type="entry name" value="Cyt_P450_sf"/>
</dbReference>
<organism evidence="9 10">
    <name type="scientific">Scheffersomyces stipitis (strain ATCC 58785 / CBS 6054 / NBRC 10063 / NRRL Y-11545)</name>
    <name type="common">Yeast</name>
    <name type="synonym">Pichia stipitis</name>
    <dbReference type="NCBI Taxonomy" id="322104"/>
    <lineage>
        <taxon>Eukaryota</taxon>
        <taxon>Fungi</taxon>
        <taxon>Dikarya</taxon>
        <taxon>Ascomycota</taxon>
        <taxon>Saccharomycotina</taxon>
        <taxon>Pichiomycetes</taxon>
        <taxon>Debaryomycetaceae</taxon>
        <taxon>Scheffersomyces</taxon>
    </lineage>
</organism>
<evidence type="ECO:0000256" key="1">
    <source>
        <dbReference type="ARBA" id="ARBA00001971"/>
    </source>
</evidence>
<feature type="binding site" description="axial binding residue" evidence="8">
    <location>
        <position position="370"/>
    </location>
    <ligand>
        <name>heme</name>
        <dbReference type="ChEBI" id="CHEBI:30413"/>
    </ligand>
    <ligandPart>
        <name>Fe</name>
        <dbReference type="ChEBI" id="CHEBI:18248"/>
    </ligandPart>
</feature>
<keyword evidence="3 8" id="KW-0349">Heme</keyword>
<dbReference type="InterPro" id="IPR001128">
    <property type="entry name" value="Cyt_P450"/>
</dbReference>
<evidence type="ECO:0000256" key="5">
    <source>
        <dbReference type="ARBA" id="ARBA00023002"/>
    </source>
</evidence>
<evidence type="ECO:0000313" key="9">
    <source>
        <dbReference type="EMBL" id="ABN68411.2"/>
    </source>
</evidence>
<dbReference type="InterPro" id="IPR047146">
    <property type="entry name" value="Cyt_P450_E_CYP52_fungi"/>
</dbReference>
<evidence type="ECO:0000256" key="4">
    <source>
        <dbReference type="ARBA" id="ARBA00022723"/>
    </source>
</evidence>
<dbReference type="GO" id="GO:0016712">
    <property type="term" value="F:oxidoreductase activity, acting on paired donors, with incorporation or reduction of molecular oxygen, reduced flavin or flavoprotein as one donor, and incorporation of one atom of oxygen"/>
    <property type="evidence" value="ECO:0007669"/>
    <property type="project" value="InterPro"/>
</dbReference>
<keyword evidence="10" id="KW-1185">Reference proteome</keyword>
<sequence>MFMTTDPENFKAMLATQFNDFSIGRRYQILSPVIGDSIFTLDGEGWKHSRAMLRPQFVREQVGHVQALEPHLQLLAKHIRSYKGETVDLQQLFTKFTLDTATEFLFGQSVHTLYDERIGMKTPDDVPYAKDFTDGLFITQKYTSERGYAQQFYWLIDGKEFRTAIANVHKFARFYVDRALNFSQAELEKKSQESYTFLYELVQQTRDPKVLQDQLLAIMLAGRDTTSSLLSFIFYELSRNPGIWEKLKKEVYENFGSGTEKDIAKITFESLKKCNYVKWVINETLRMYPTVPVNLRVSNKDTSLPKGGGEDGKSPIFIPRGTTVGFRVYSTQRNKEYYGEDPDVFRPERWADIGKLGWAYLPFLGGPRTCIGQQFALTEAGYILVRIAQLFPNLKSKNSVHYPPKKTLNVIFNLFEGCLVEMGE</sequence>
<keyword evidence="6 8" id="KW-0408">Iron</keyword>
<name>A3LZV9_PICST</name>
<dbReference type="SUPFAM" id="SSF48264">
    <property type="entry name" value="Cytochrome P450"/>
    <property type="match status" value="1"/>
</dbReference>
<keyword evidence="4 8" id="KW-0479">Metal-binding</keyword>
<comment type="cofactor">
    <cofactor evidence="1 8">
        <name>heme</name>
        <dbReference type="ChEBI" id="CHEBI:30413"/>
    </cofactor>
</comment>
<evidence type="ECO:0000256" key="8">
    <source>
        <dbReference type="PIRSR" id="PIRSR602402-1"/>
    </source>
</evidence>
<protein>
    <submittedName>
        <fullName evidence="9">Cytochrome P450 52A3 (CYPLIIA3) (Alkane-inducible P450-ALK1-A) (P450-CM1) (CYP52A3-A) (Cytochrome P-450ALK)</fullName>
    </submittedName>
</protein>
<dbReference type="GO" id="GO:0005506">
    <property type="term" value="F:iron ion binding"/>
    <property type="evidence" value="ECO:0007669"/>
    <property type="project" value="InterPro"/>
</dbReference>
<dbReference type="PRINTS" id="PR01239">
    <property type="entry name" value="EP450IICYP52"/>
</dbReference>
<dbReference type="RefSeq" id="XP_001386440.2">
    <property type="nucleotide sequence ID" value="XM_001386403.1"/>
</dbReference>
<dbReference type="GO" id="GO:0020037">
    <property type="term" value="F:heme binding"/>
    <property type="evidence" value="ECO:0007669"/>
    <property type="project" value="InterPro"/>
</dbReference>
<dbReference type="Proteomes" id="UP000002258">
    <property type="component" value="Chromosome 8"/>
</dbReference>
<gene>
    <name evidence="9" type="primary">CYP52</name>
    <name evidence="9" type="ORF">PICST_37142</name>
</gene>
<dbReference type="CDD" id="cd11063">
    <property type="entry name" value="CYP52"/>
    <property type="match status" value="1"/>
</dbReference>
<comment type="similarity">
    <text evidence="2">Belongs to the cytochrome P450 family.</text>
</comment>
<evidence type="ECO:0000313" key="10">
    <source>
        <dbReference type="Proteomes" id="UP000002258"/>
    </source>
</evidence>
<dbReference type="OrthoDB" id="1470350at2759"/>
<accession>A3LZV9</accession>